<keyword evidence="1" id="KW-0547">Nucleotide-binding</keyword>
<dbReference type="Pfam" id="PF02626">
    <property type="entry name" value="CT_A_B"/>
    <property type="match status" value="1"/>
</dbReference>
<sequence length="332" mass="34820">MTAGILRVLEAGSTQVTDLGRRRGPRFGVPVGGALDQRSARVANILVGNAESEPLLEVTALDLEFVCDIDVLIAVTGADAHVTVDGVGRPAGQPVSVRAGQTVALREIQGGLRAYVAVRGSFEVPRLLGSCAPDSVLGFGGRLDAGSTLPLRQATAPVFNDHFSAELYSLDVPRLPSGFVVDVTDGPDIDDFGDTSSRLFEQPYLVTPKSNHIGLRMTGPLPERLTAGEVLSRGVPVGAVEVPPGDELLVLHRGRGVTAGYPVLAVVTAGSLDVLAQVRPGQRLRFRRVSAADAAARARADLVELDALRSRVRSVFSALDALANATTGRTLL</sequence>
<evidence type="ECO:0000313" key="5">
    <source>
        <dbReference type="EMBL" id="KAA9086863.1"/>
    </source>
</evidence>
<evidence type="ECO:0000256" key="1">
    <source>
        <dbReference type="ARBA" id="ARBA00022741"/>
    </source>
</evidence>
<evidence type="ECO:0000256" key="2">
    <source>
        <dbReference type="ARBA" id="ARBA00022801"/>
    </source>
</evidence>
<gene>
    <name evidence="5" type="ORF">F6B42_07695</name>
</gene>
<feature type="domain" description="Carboxyltransferase" evidence="4">
    <location>
        <begin position="26"/>
        <end position="304"/>
    </location>
</feature>
<accession>A0A5J5IT90</accession>
<dbReference type="PANTHER" id="PTHR43309:SF3">
    <property type="entry name" value="5-OXOPROLINASE SUBUNIT C"/>
    <property type="match status" value="1"/>
</dbReference>
<dbReference type="GO" id="GO:0016787">
    <property type="term" value="F:hydrolase activity"/>
    <property type="evidence" value="ECO:0007669"/>
    <property type="project" value="UniProtKB-KW"/>
</dbReference>
<keyword evidence="5" id="KW-0808">Transferase</keyword>
<dbReference type="Gene3D" id="2.40.100.10">
    <property type="entry name" value="Cyclophilin-like"/>
    <property type="match status" value="1"/>
</dbReference>
<evidence type="ECO:0000259" key="4">
    <source>
        <dbReference type="SMART" id="SM00797"/>
    </source>
</evidence>
<dbReference type="InterPro" id="IPR029000">
    <property type="entry name" value="Cyclophilin-like_dom_sf"/>
</dbReference>
<protein>
    <submittedName>
        <fullName evidence="5">Biotin-dependent carboxyltransferase family protein</fullName>
    </submittedName>
</protein>
<evidence type="ECO:0000313" key="6">
    <source>
        <dbReference type="Proteomes" id="UP000327039"/>
    </source>
</evidence>
<dbReference type="GO" id="GO:0005524">
    <property type="term" value="F:ATP binding"/>
    <property type="evidence" value="ECO:0007669"/>
    <property type="project" value="UniProtKB-KW"/>
</dbReference>
<keyword evidence="6" id="KW-1185">Reference proteome</keyword>
<dbReference type="EMBL" id="VYRZ01000002">
    <property type="protein sequence ID" value="KAA9086863.1"/>
    <property type="molecule type" value="Genomic_DNA"/>
</dbReference>
<dbReference type="InterPro" id="IPR052708">
    <property type="entry name" value="PxpC"/>
</dbReference>
<name>A0A5J5IT90_9MICO</name>
<keyword evidence="2" id="KW-0378">Hydrolase</keyword>
<comment type="caution">
    <text evidence="5">The sequence shown here is derived from an EMBL/GenBank/DDBJ whole genome shotgun (WGS) entry which is preliminary data.</text>
</comment>
<keyword evidence="3" id="KW-0067">ATP-binding</keyword>
<dbReference type="PANTHER" id="PTHR43309">
    <property type="entry name" value="5-OXOPROLINASE SUBUNIT C"/>
    <property type="match status" value="1"/>
</dbReference>
<evidence type="ECO:0000256" key="3">
    <source>
        <dbReference type="ARBA" id="ARBA00022840"/>
    </source>
</evidence>
<dbReference type="OrthoDB" id="9768696at2"/>
<dbReference type="SUPFAM" id="SSF50891">
    <property type="entry name" value="Cyclophilin-like"/>
    <property type="match status" value="1"/>
</dbReference>
<reference evidence="6" key="1">
    <citation type="submission" date="2019-09" db="EMBL/GenBank/DDBJ databases">
        <title>Mumia zhuanghuii sp. nov. isolated from the intestinal contents of plateau pika (Ochotona curzoniae) in the Qinghai-Tibet plateau of China.</title>
        <authorList>
            <person name="Tian Z."/>
        </authorList>
    </citation>
    <scope>NUCLEOTIDE SEQUENCE [LARGE SCALE GENOMIC DNA]</scope>
    <source>
        <strain evidence="6">DSM 25564</strain>
    </source>
</reference>
<dbReference type="SMART" id="SM00797">
    <property type="entry name" value="AHS2"/>
    <property type="match status" value="1"/>
</dbReference>
<organism evidence="5 6">
    <name type="scientific">Microbacterium radiodurans</name>
    <dbReference type="NCBI Taxonomy" id="661398"/>
    <lineage>
        <taxon>Bacteria</taxon>
        <taxon>Bacillati</taxon>
        <taxon>Actinomycetota</taxon>
        <taxon>Actinomycetes</taxon>
        <taxon>Micrococcales</taxon>
        <taxon>Microbacteriaceae</taxon>
        <taxon>Microbacterium</taxon>
    </lineage>
</organism>
<proteinExistence type="predicted"/>
<dbReference type="InterPro" id="IPR003778">
    <property type="entry name" value="CT_A_B"/>
</dbReference>
<dbReference type="GO" id="GO:0016740">
    <property type="term" value="F:transferase activity"/>
    <property type="evidence" value="ECO:0007669"/>
    <property type="project" value="UniProtKB-KW"/>
</dbReference>
<dbReference type="Proteomes" id="UP000327039">
    <property type="component" value="Unassembled WGS sequence"/>
</dbReference>
<dbReference type="RefSeq" id="WP_150419032.1">
    <property type="nucleotide sequence ID" value="NZ_VYRZ01000002.1"/>
</dbReference>
<dbReference type="AlphaFoldDB" id="A0A5J5IT90"/>